<protein>
    <submittedName>
        <fullName evidence="2">Inner membrane protein</fullName>
    </submittedName>
</protein>
<dbReference type="KEGG" id="sdr:SCD_n00278"/>
<name>S6B064_SULDS</name>
<feature type="transmembrane region" description="Helical" evidence="1">
    <location>
        <begin position="111"/>
        <end position="131"/>
    </location>
</feature>
<feature type="transmembrane region" description="Helical" evidence="1">
    <location>
        <begin position="84"/>
        <end position="105"/>
    </location>
</feature>
<feature type="transmembrane region" description="Helical" evidence="1">
    <location>
        <begin position="44"/>
        <end position="63"/>
    </location>
</feature>
<dbReference type="PANTHER" id="PTHR42709">
    <property type="entry name" value="ALKALINE PHOSPHATASE LIKE PROTEIN"/>
    <property type="match status" value="1"/>
</dbReference>
<reference evidence="2 3" key="1">
    <citation type="journal article" date="2012" name="Appl. Environ. Microbiol.">
        <title>Draft genome sequence of a psychrotolerant sulfur-oxidizing bacterium, Sulfuricella denitrificans skB26, and proteomic insights into cold adaptation.</title>
        <authorList>
            <person name="Watanabe T."/>
            <person name="Kojima H."/>
            <person name="Fukui M."/>
        </authorList>
    </citation>
    <scope>NUCLEOTIDE SEQUENCE [LARGE SCALE GENOMIC DNA]</scope>
    <source>
        <strain evidence="3">skB26</strain>
    </source>
</reference>
<dbReference type="HOGENOM" id="CLU_125997_1_0_4"/>
<evidence type="ECO:0000256" key="1">
    <source>
        <dbReference type="SAM" id="Phobius"/>
    </source>
</evidence>
<dbReference type="STRING" id="1163617.SCD_n00278"/>
<keyword evidence="1" id="KW-0472">Membrane</keyword>
<accession>S6B064</accession>
<dbReference type="AlphaFoldDB" id="S6B064"/>
<dbReference type="InterPro" id="IPR051311">
    <property type="entry name" value="DedA_domain"/>
</dbReference>
<sequence>MISDELSLGGLFVSSFLAATLLPGGSEAVLFGVLKLNPGLLWPALALATLGNTLGGMSSYLLGRILPERKPTKWLVFVHRYGSPAMLLAWAPLIGDALCVAAGWLRLNAVQVALFMAAGKLVRYLVIAWAAV</sequence>
<dbReference type="Proteomes" id="UP000015559">
    <property type="component" value="Chromosome"/>
</dbReference>
<dbReference type="PANTHER" id="PTHR42709:SF4">
    <property type="entry name" value="INNER MEMBRANE PROTEIN YQAA"/>
    <property type="match status" value="1"/>
</dbReference>
<dbReference type="RefSeq" id="WP_009206928.1">
    <property type="nucleotide sequence ID" value="NC_022357.1"/>
</dbReference>
<proteinExistence type="predicted"/>
<keyword evidence="1" id="KW-0812">Transmembrane</keyword>
<evidence type="ECO:0000313" key="3">
    <source>
        <dbReference type="Proteomes" id="UP000015559"/>
    </source>
</evidence>
<dbReference type="eggNOG" id="COG1238">
    <property type="taxonomic scope" value="Bacteria"/>
</dbReference>
<gene>
    <name evidence="2" type="ORF">SCD_n00278</name>
</gene>
<dbReference type="EMBL" id="AP013066">
    <property type="protein sequence ID" value="BAN34127.1"/>
    <property type="molecule type" value="Genomic_DNA"/>
</dbReference>
<organism evidence="2 3">
    <name type="scientific">Sulfuricella denitrificans (strain DSM 22764 / NBRC 105220 / skB26)</name>
    <dbReference type="NCBI Taxonomy" id="1163617"/>
    <lineage>
        <taxon>Bacteria</taxon>
        <taxon>Pseudomonadati</taxon>
        <taxon>Pseudomonadota</taxon>
        <taxon>Betaproteobacteria</taxon>
        <taxon>Nitrosomonadales</taxon>
        <taxon>Sulfuricellaceae</taxon>
        <taxon>Sulfuricella</taxon>
    </lineage>
</organism>
<evidence type="ECO:0000313" key="2">
    <source>
        <dbReference type="EMBL" id="BAN34127.1"/>
    </source>
</evidence>
<keyword evidence="3" id="KW-1185">Reference proteome</keyword>
<keyword evidence="1" id="KW-1133">Transmembrane helix</keyword>